<dbReference type="AlphaFoldDB" id="A0A077HMV3"/>
<keyword evidence="3" id="KW-1185">Reference proteome</keyword>
<reference evidence="2 3" key="1">
    <citation type="submission" date="2014-08" db="EMBL/GenBank/DDBJ databases">
        <title>Complete genome sequence of Corynebacterium ureicelerivorans DSM 45051, a lipophilic and urea-splitting isolate from a blood culture of a septicaemia patient.</title>
        <authorList>
            <person name="Tippelt A."/>
            <person name="Albersmeier A."/>
            <person name="Brinkrolf K."/>
            <person name="Ruckert C."/>
            <person name="Tauch A."/>
        </authorList>
    </citation>
    <scope>NUCLEOTIDE SEQUENCE [LARGE SCALE GENOMIC DNA]</scope>
    <source>
        <strain evidence="2 3">IMMIB RIV-2301</strain>
    </source>
</reference>
<dbReference type="EMBL" id="CP009215">
    <property type="protein sequence ID" value="AIL97665.1"/>
    <property type="molecule type" value="Genomic_DNA"/>
</dbReference>
<protein>
    <submittedName>
        <fullName evidence="2">Uncharacterized protein</fullName>
    </submittedName>
</protein>
<dbReference type="Proteomes" id="UP000028939">
    <property type="component" value="Chromosome"/>
</dbReference>
<organism evidence="2 3">
    <name type="scientific">Corynebacterium ureicelerivorans</name>
    <dbReference type="NCBI Taxonomy" id="401472"/>
    <lineage>
        <taxon>Bacteria</taxon>
        <taxon>Bacillati</taxon>
        <taxon>Actinomycetota</taxon>
        <taxon>Actinomycetes</taxon>
        <taxon>Mycobacteriales</taxon>
        <taxon>Corynebacteriaceae</taxon>
        <taxon>Corynebacterium</taxon>
    </lineage>
</organism>
<evidence type="ECO:0000313" key="3">
    <source>
        <dbReference type="Proteomes" id="UP000028939"/>
    </source>
</evidence>
<evidence type="ECO:0000256" key="1">
    <source>
        <dbReference type="SAM" id="MobiDB-lite"/>
    </source>
</evidence>
<gene>
    <name evidence="2" type="ORF">CUREI_10620</name>
</gene>
<accession>A0A077HMV3</accession>
<dbReference type="KEGG" id="cuv:CUREI_10620"/>
<evidence type="ECO:0000313" key="2">
    <source>
        <dbReference type="EMBL" id="AIL97665.1"/>
    </source>
</evidence>
<name>A0A077HMV3_9CORY</name>
<proteinExistence type="predicted"/>
<feature type="region of interest" description="Disordered" evidence="1">
    <location>
        <begin position="1"/>
        <end position="26"/>
    </location>
</feature>
<sequence>MQVRAGGKPPVAHASDPLTSGDAFSNGHVESFHMAVDGNRAIIVLDADPLPETGGRAGVDDSAAHHHPAAGPATEDGDRFTLGGIKIVALFAAELTEGDRDAHAL</sequence>
<dbReference type="STRING" id="401472.CUREI_10620"/>
<dbReference type="HOGENOM" id="CLU_2232088_0_0_11"/>
<feature type="region of interest" description="Disordered" evidence="1">
    <location>
        <begin position="52"/>
        <end position="77"/>
    </location>
</feature>